<evidence type="ECO:0000313" key="5">
    <source>
        <dbReference type="EMBL" id="GAA4138512.1"/>
    </source>
</evidence>
<dbReference type="EMBL" id="BAABDO010000027">
    <property type="protein sequence ID" value="GAA4138512.1"/>
    <property type="molecule type" value="Genomic_DNA"/>
</dbReference>
<keyword evidence="2 3" id="KW-0732">Signal</keyword>
<dbReference type="SUPFAM" id="SSF53822">
    <property type="entry name" value="Periplasmic binding protein-like I"/>
    <property type="match status" value="1"/>
</dbReference>
<gene>
    <name evidence="5" type="ORF">GCM10022416_23990</name>
</gene>
<evidence type="ECO:0000256" key="1">
    <source>
        <dbReference type="ARBA" id="ARBA00010062"/>
    </source>
</evidence>
<comment type="similarity">
    <text evidence="1">Belongs to the leucine-binding protein family.</text>
</comment>
<dbReference type="InterPro" id="IPR028082">
    <property type="entry name" value="Peripla_BP_I"/>
</dbReference>
<feature type="chain" id="PRO_5046302566" description="Leucine-binding protein domain-containing protein" evidence="3">
    <location>
        <begin position="34"/>
        <end position="426"/>
    </location>
</feature>
<reference evidence="6" key="1">
    <citation type="journal article" date="2019" name="Int. J. Syst. Evol. Microbiol.">
        <title>The Global Catalogue of Microorganisms (GCM) 10K type strain sequencing project: providing services to taxonomists for standard genome sequencing and annotation.</title>
        <authorList>
            <consortium name="The Broad Institute Genomics Platform"/>
            <consortium name="The Broad Institute Genome Sequencing Center for Infectious Disease"/>
            <person name="Wu L."/>
            <person name="Ma J."/>
        </authorList>
    </citation>
    <scope>NUCLEOTIDE SEQUENCE [LARGE SCALE GENOMIC DNA]</scope>
    <source>
        <strain evidence="6">JCM 17316</strain>
    </source>
</reference>
<name>A0ABP7YMH0_9ACTN</name>
<dbReference type="Gene3D" id="3.40.50.2300">
    <property type="match status" value="2"/>
</dbReference>
<organism evidence="5 6">
    <name type="scientific">Actinomadura keratinilytica</name>
    <dbReference type="NCBI Taxonomy" id="547461"/>
    <lineage>
        <taxon>Bacteria</taxon>
        <taxon>Bacillati</taxon>
        <taxon>Actinomycetota</taxon>
        <taxon>Actinomycetes</taxon>
        <taxon>Streptosporangiales</taxon>
        <taxon>Thermomonosporaceae</taxon>
        <taxon>Actinomadura</taxon>
    </lineage>
</organism>
<feature type="domain" description="Leucine-binding protein" evidence="4">
    <location>
        <begin position="53"/>
        <end position="410"/>
    </location>
</feature>
<comment type="caution">
    <text evidence="5">The sequence shown here is derived from an EMBL/GenBank/DDBJ whole genome shotgun (WGS) entry which is preliminary data.</text>
</comment>
<proteinExistence type="inferred from homology"/>
<evidence type="ECO:0000313" key="6">
    <source>
        <dbReference type="Proteomes" id="UP001500266"/>
    </source>
</evidence>
<dbReference type="InterPro" id="IPR028081">
    <property type="entry name" value="Leu-bd"/>
</dbReference>
<evidence type="ECO:0000256" key="2">
    <source>
        <dbReference type="ARBA" id="ARBA00022729"/>
    </source>
</evidence>
<keyword evidence="6" id="KW-1185">Reference proteome</keyword>
<dbReference type="RefSeq" id="WP_345020526.1">
    <property type="nucleotide sequence ID" value="NZ_BAABDO010000027.1"/>
</dbReference>
<dbReference type="PANTHER" id="PTHR47235">
    <property type="entry name" value="BLR6548 PROTEIN"/>
    <property type="match status" value="1"/>
</dbReference>
<accession>A0ABP7YMH0</accession>
<feature type="signal peptide" evidence="3">
    <location>
        <begin position="1"/>
        <end position="33"/>
    </location>
</feature>
<sequence>MKTSPTLRSPSAAPPAVLPAAALTLLTCLTGCATSNEASSAGSGGAPGVTGDTVKVGGVLTVTSATGYSTGGAELGAKARFARANAEGGVHGRKIEFIGVEDDGMTPDKGAAAARRLVQKEKVFALVPVSAPQFGGAEFLEQQGVPWLGWATGPFWCGRRTAFGFNGCLAPGPGHGTQTWWGNQVAAQLGGARGRSVWVQATDSSASKYGVQTISKSFTAAGFTLAGTSAALPAQSPPQDWSPYVNKIMKSAGGKAPDVVVSVMAGGKFNSGLYAALKKAGYRGLITDATSYDPHVLRDPQTARALDGVYAAPQFEPYESTASEVARLKEDVRRAGGADAVLDQHVATGYWSAEVFLKMLEKAGRDLTRESFFKAAENFSYDNGGFGRVRFPSGKTEPNGCGALVRLRDGRFTVAQHLRCFANTAL</sequence>
<evidence type="ECO:0000256" key="3">
    <source>
        <dbReference type="SAM" id="SignalP"/>
    </source>
</evidence>
<dbReference type="PANTHER" id="PTHR47235:SF1">
    <property type="entry name" value="BLR6548 PROTEIN"/>
    <property type="match status" value="1"/>
</dbReference>
<evidence type="ECO:0000259" key="4">
    <source>
        <dbReference type="Pfam" id="PF13458"/>
    </source>
</evidence>
<protein>
    <recommendedName>
        <fullName evidence="4">Leucine-binding protein domain-containing protein</fullName>
    </recommendedName>
</protein>
<dbReference type="Pfam" id="PF13458">
    <property type="entry name" value="Peripla_BP_6"/>
    <property type="match status" value="1"/>
</dbReference>
<dbReference type="Proteomes" id="UP001500266">
    <property type="component" value="Unassembled WGS sequence"/>
</dbReference>